<accession>A0A2J8PV99</accession>
<gene>
    <name evidence="2" type="ORF">CK820_G0000767</name>
</gene>
<keyword evidence="1" id="KW-0732">Signal</keyword>
<feature type="chain" id="PRO_5014317312" evidence="1">
    <location>
        <begin position="22"/>
        <end position="45"/>
    </location>
</feature>
<protein>
    <submittedName>
        <fullName evidence="2">GABRR1 isoform 4</fullName>
    </submittedName>
</protein>
<sequence length="45" mass="5310">MLAVPNMRFGIFLLWWGWVLATESRVHWPGREVHEMSKKGRIEAS</sequence>
<evidence type="ECO:0000313" key="2">
    <source>
        <dbReference type="EMBL" id="PNI87938.1"/>
    </source>
</evidence>
<feature type="signal peptide" evidence="1">
    <location>
        <begin position="1"/>
        <end position="21"/>
    </location>
</feature>
<dbReference type="AlphaFoldDB" id="A0A2J8PV99"/>
<evidence type="ECO:0000313" key="3">
    <source>
        <dbReference type="Proteomes" id="UP000236370"/>
    </source>
</evidence>
<reference evidence="2 3" key="1">
    <citation type="submission" date="2017-12" db="EMBL/GenBank/DDBJ databases">
        <title>High-resolution comparative analysis of great ape genomes.</title>
        <authorList>
            <person name="Pollen A."/>
            <person name="Hastie A."/>
            <person name="Hormozdiari F."/>
            <person name="Dougherty M."/>
            <person name="Liu R."/>
            <person name="Chaisson M."/>
            <person name="Hoppe E."/>
            <person name="Hill C."/>
            <person name="Pang A."/>
            <person name="Hillier L."/>
            <person name="Baker C."/>
            <person name="Armstrong J."/>
            <person name="Shendure J."/>
            <person name="Paten B."/>
            <person name="Wilson R."/>
            <person name="Chao H."/>
            <person name="Schneider V."/>
            <person name="Ventura M."/>
            <person name="Kronenberg Z."/>
            <person name="Murali S."/>
            <person name="Gordon D."/>
            <person name="Cantsilieris S."/>
            <person name="Munson K."/>
            <person name="Nelson B."/>
            <person name="Raja A."/>
            <person name="Underwood J."/>
            <person name="Diekhans M."/>
            <person name="Fiddes I."/>
            <person name="Haussler D."/>
            <person name="Eichler E."/>
        </authorList>
    </citation>
    <scope>NUCLEOTIDE SEQUENCE [LARGE SCALE GENOMIC DNA]</scope>
    <source>
        <strain evidence="2">Yerkes chimp pedigree #C0471</strain>
    </source>
</reference>
<comment type="caution">
    <text evidence="2">The sequence shown here is derived from an EMBL/GenBank/DDBJ whole genome shotgun (WGS) entry which is preliminary data.</text>
</comment>
<name>A0A2J8PV99_PANTR</name>
<dbReference type="EMBL" id="NBAG03000210">
    <property type="protein sequence ID" value="PNI87938.1"/>
    <property type="molecule type" value="Genomic_DNA"/>
</dbReference>
<evidence type="ECO:0000256" key="1">
    <source>
        <dbReference type="SAM" id="SignalP"/>
    </source>
</evidence>
<organism evidence="2 3">
    <name type="scientific">Pan troglodytes</name>
    <name type="common">Chimpanzee</name>
    <dbReference type="NCBI Taxonomy" id="9598"/>
    <lineage>
        <taxon>Eukaryota</taxon>
        <taxon>Metazoa</taxon>
        <taxon>Chordata</taxon>
        <taxon>Craniata</taxon>
        <taxon>Vertebrata</taxon>
        <taxon>Euteleostomi</taxon>
        <taxon>Mammalia</taxon>
        <taxon>Eutheria</taxon>
        <taxon>Euarchontoglires</taxon>
        <taxon>Primates</taxon>
        <taxon>Haplorrhini</taxon>
        <taxon>Catarrhini</taxon>
        <taxon>Hominidae</taxon>
        <taxon>Pan</taxon>
    </lineage>
</organism>
<proteinExistence type="predicted"/>
<dbReference type="Proteomes" id="UP000236370">
    <property type="component" value="Unassembled WGS sequence"/>
</dbReference>